<dbReference type="Proteomes" id="UP000886124">
    <property type="component" value="Unassembled WGS sequence"/>
</dbReference>
<sequence>MVKFWLISGAAFALLSVALGAFGAHALKDTLDTYSKDIYQTAVQYQMFHSLALLAVGVLQQIFRQANFDWAGYAFLAGILLFSGSLYLLAVTGIKGLGAITPVGGVAFVAGWIILIIKIAKIL</sequence>
<feature type="chain" id="PRO_5030701399" evidence="7">
    <location>
        <begin position="27"/>
        <end position="123"/>
    </location>
</feature>
<reference evidence="8" key="1">
    <citation type="journal article" date="2020" name="mSystems">
        <title>Genome- and Community-Level Interaction Insights into Carbon Utilization and Element Cycling Functions of Hydrothermarchaeota in Hydrothermal Sediment.</title>
        <authorList>
            <person name="Zhou Z."/>
            <person name="Liu Y."/>
            <person name="Xu W."/>
            <person name="Pan J."/>
            <person name="Luo Z.H."/>
            <person name="Li M."/>
        </authorList>
    </citation>
    <scope>NUCLEOTIDE SEQUENCE [LARGE SCALE GENOMIC DNA]</scope>
    <source>
        <strain evidence="8">HyVt-527</strain>
    </source>
</reference>
<dbReference type="EMBL" id="DROD01000725">
    <property type="protein sequence ID" value="HHJ53810.1"/>
    <property type="molecule type" value="Genomic_DNA"/>
</dbReference>
<keyword evidence="4 6" id="KW-1133">Transmembrane helix</keyword>
<comment type="subcellular location">
    <subcellularLocation>
        <location evidence="1">Membrane</location>
        <topology evidence="1">Multi-pass membrane protein</topology>
    </subcellularLocation>
</comment>
<evidence type="ECO:0000256" key="2">
    <source>
        <dbReference type="ARBA" id="ARBA00009694"/>
    </source>
</evidence>
<name>A0A7V5PS96_CALAY</name>
<keyword evidence="3 6" id="KW-0812">Transmembrane</keyword>
<accession>A0A7V5PS96</accession>
<dbReference type="Pfam" id="PF04241">
    <property type="entry name" value="DUF423"/>
    <property type="match status" value="1"/>
</dbReference>
<dbReference type="PANTHER" id="PTHR43461">
    <property type="entry name" value="TRANSMEMBRANE PROTEIN 256"/>
    <property type="match status" value="1"/>
</dbReference>
<evidence type="ECO:0000256" key="7">
    <source>
        <dbReference type="SAM" id="SignalP"/>
    </source>
</evidence>
<organism evidence="8">
    <name type="scientific">Caldithrix abyssi</name>
    <dbReference type="NCBI Taxonomy" id="187145"/>
    <lineage>
        <taxon>Bacteria</taxon>
        <taxon>Pseudomonadati</taxon>
        <taxon>Calditrichota</taxon>
        <taxon>Calditrichia</taxon>
        <taxon>Calditrichales</taxon>
        <taxon>Calditrichaceae</taxon>
        <taxon>Caldithrix</taxon>
    </lineage>
</organism>
<evidence type="ECO:0000256" key="6">
    <source>
        <dbReference type="SAM" id="Phobius"/>
    </source>
</evidence>
<feature type="transmembrane region" description="Helical" evidence="6">
    <location>
        <begin position="96"/>
        <end position="117"/>
    </location>
</feature>
<dbReference type="GO" id="GO:0005886">
    <property type="term" value="C:plasma membrane"/>
    <property type="evidence" value="ECO:0007669"/>
    <property type="project" value="TreeGrafter"/>
</dbReference>
<evidence type="ECO:0000256" key="5">
    <source>
        <dbReference type="ARBA" id="ARBA00023136"/>
    </source>
</evidence>
<gene>
    <name evidence="8" type="ORF">ENJ89_11490</name>
</gene>
<comment type="similarity">
    <text evidence="2">Belongs to the UPF0382 family.</text>
</comment>
<protein>
    <submittedName>
        <fullName evidence="8">DUF423 domain-containing protein</fullName>
    </submittedName>
</protein>
<evidence type="ECO:0000256" key="3">
    <source>
        <dbReference type="ARBA" id="ARBA00022692"/>
    </source>
</evidence>
<feature type="signal peptide" evidence="7">
    <location>
        <begin position="1"/>
        <end position="26"/>
    </location>
</feature>
<comment type="caution">
    <text evidence="8">The sequence shown here is derived from an EMBL/GenBank/DDBJ whole genome shotgun (WGS) entry which is preliminary data.</text>
</comment>
<evidence type="ECO:0000256" key="1">
    <source>
        <dbReference type="ARBA" id="ARBA00004141"/>
    </source>
</evidence>
<proteinExistence type="inferred from homology"/>
<dbReference type="PANTHER" id="PTHR43461:SF1">
    <property type="entry name" value="TRANSMEMBRANE PROTEIN 256"/>
    <property type="match status" value="1"/>
</dbReference>
<evidence type="ECO:0000313" key="8">
    <source>
        <dbReference type="EMBL" id="HHJ53810.1"/>
    </source>
</evidence>
<feature type="transmembrane region" description="Helical" evidence="6">
    <location>
        <begin position="70"/>
        <end position="90"/>
    </location>
</feature>
<dbReference type="AlphaFoldDB" id="A0A7V5PS96"/>
<keyword evidence="7" id="KW-0732">Signal</keyword>
<feature type="transmembrane region" description="Helical" evidence="6">
    <location>
        <begin position="44"/>
        <end position="63"/>
    </location>
</feature>
<keyword evidence="5 6" id="KW-0472">Membrane</keyword>
<evidence type="ECO:0000256" key="4">
    <source>
        <dbReference type="ARBA" id="ARBA00022989"/>
    </source>
</evidence>
<dbReference type="InterPro" id="IPR006696">
    <property type="entry name" value="DUF423"/>
</dbReference>